<evidence type="ECO:0000313" key="3">
    <source>
        <dbReference type="Proteomes" id="UP000001792"/>
    </source>
</evidence>
<dbReference type="OrthoDB" id="38855at10239"/>
<name>A0ZXG0_9CAUD</name>
<feature type="transmembrane region" description="Helical" evidence="1">
    <location>
        <begin position="41"/>
        <end position="57"/>
    </location>
</feature>
<sequence>MRDDSNSNYIPTISVTIKYNKEDALCAYYTCSRHWQRIERLINFSLYLLVPLVSHLVLNTSVNWKLCFVLYSLVFIRLLIDA</sequence>
<keyword evidence="1" id="KW-1133">Transmembrane helix</keyword>
<evidence type="ECO:0000256" key="1">
    <source>
        <dbReference type="SAM" id="Phobius"/>
    </source>
</evidence>
<dbReference type="GeneID" id="5179313"/>
<reference evidence="2 3" key="1">
    <citation type="submission" date="2006-01" db="EMBL/GenBank/DDBJ databases">
        <authorList>
            <person name="Noelting C."/>
        </authorList>
    </citation>
    <scope>NUCLEOTIDE SEQUENCE [LARGE SCALE GENOMIC DNA]</scope>
</reference>
<dbReference type="RefSeq" id="YP_919026.1">
    <property type="nucleotide sequence ID" value="NC_008694.1"/>
</dbReference>
<keyword evidence="3" id="KW-1185">Reference proteome</keyword>
<reference evidence="2 3" key="2">
    <citation type="submission" date="2006-12" db="EMBL/GenBank/DDBJ databases">
        <title>Sequence of bacteriophage Berlin.</title>
        <authorList>
            <person name="Rakin A."/>
        </authorList>
    </citation>
    <scope>NUCLEOTIDE SEQUENCE [LARGE SCALE GENOMIC DNA]</scope>
</reference>
<keyword evidence="1" id="KW-0812">Transmembrane</keyword>
<organism evidence="2 3">
    <name type="scientific">Yersinia phage Berlin</name>
    <dbReference type="NCBI Taxonomy" id="369257"/>
    <lineage>
        <taxon>Viruses</taxon>
        <taxon>Duplodnaviria</taxon>
        <taxon>Heunggongvirae</taxon>
        <taxon>Uroviricota</taxon>
        <taxon>Caudoviricetes</taxon>
        <taxon>Autographivirales</taxon>
        <taxon>Autotranscriptaviridae</taxon>
        <taxon>Studiervirinae</taxon>
        <taxon>Berlinvirus</taxon>
        <taxon>Berlinvirus berlin</taxon>
    </lineage>
</organism>
<dbReference type="Proteomes" id="UP000001792">
    <property type="component" value="Segment"/>
</dbReference>
<keyword evidence="1" id="KW-0472">Membrane</keyword>
<feature type="transmembrane region" description="Helical" evidence="1">
    <location>
        <begin position="63"/>
        <end position="80"/>
    </location>
</feature>
<accession>A0ZXG0</accession>
<dbReference type="EMBL" id="AM183667">
    <property type="protein sequence ID" value="CAJ70694.1"/>
    <property type="molecule type" value="Genomic_DNA"/>
</dbReference>
<protein>
    <submittedName>
        <fullName evidence="2">Uncharacterized protein</fullName>
    </submittedName>
</protein>
<dbReference type="KEGG" id="vg:5179313"/>
<evidence type="ECO:0000313" key="2">
    <source>
        <dbReference type="EMBL" id="CAJ70694.1"/>
    </source>
</evidence>
<proteinExistence type="predicted"/>